<name>A0A5B7FJS1_PORTR</name>
<sequence>MHLGAFTTQKGREGTFWALIHHTASQASRAHQRPPDLTIVLQSSSQASRAHLSPPDLTTSLQSSLQASRAHHRLPELTIGLLRYSQASPRTSRPSRSVSARCLFLSG</sequence>
<gene>
    <name evidence="2" type="ORF">E2C01_039107</name>
</gene>
<dbReference type="EMBL" id="VSRR010006719">
    <property type="protein sequence ID" value="MPC45409.1"/>
    <property type="molecule type" value="Genomic_DNA"/>
</dbReference>
<evidence type="ECO:0000256" key="1">
    <source>
        <dbReference type="SAM" id="MobiDB-lite"/>
    </source>
</evidence>
<feature type="compositionally biased region" description="Low complexity" evidence="1">
    <location>
        <begin position="52"/>
        <end position="66"/>
    </location>
</feature>
<proteinExistence type="predicted"/>
<organism evidence="2 3">
    <name type="scientific">Portunus trituberculatus</name>
    <name type="common">Swimming crab</name>
    <name type="synonym">Neptunus trituberculatus</name>
    <dbReference type="NCBI Taxonomy" id="210409"/>
    <lineage>
        <taxon>Eukaryota</taxon>
        <taxon>Metazoa</taxon>
        <taxon>Ecdysozoa</taxon>
        <taxon>Arthropoda</taxon>
        <taxon>Crustacea</taxon>
        <taxon>Multicrustacea</taxon>
        <taxon>Malacostraca</taxon>
        <taxon>Eumalacostraca</taxon>
        <taxon>Eucarida</taxon>
        <taxon>Decapoda</taxon>
        <taxon>Pleocyemata</taxon>
        <taxon>Brachyura</taxon>
        <taxon>Eubrachyura</taxon>
        <taxon>Portunoidea</taxon>
        <taxon>Portunidae</taxon>
        <taxon>Portuninae</taxon>
        <taxon>Portunus</taxon>
    </lineage>
</organism>
<feature type="region of interest" description="Disordered" evidence="1">
    <location>
        <begin position="42"/>
        <end position="69"/>
    </location>
</feature>
<comment type="caution">
    <text evidence="2">The sequence shown here is derived from an EMBL/GenBank/DDBJ whole genome shotgun (WGS) entry which is preliminary data.</text>
</comment>
<dbReference type="Proteomes" id="UP000324222">
    <property type="component" value="Unassembled WGS sequence"/>
</dbReference>
<evidence type="ECO:0000313" key="3">
    <source>
        <dbReference type="Proteomes" id="UP000324222"/>
    </source>
</evidence>
<evidence type="ECO:0000313" key="2">
    <source>
        <dbReference type="EMBL" id="MPC45409.1"/>
    </source>
</evidence>
<reference evidence="2 3" key="1">
    <citation type="submission" date="2019-05" db="EMBL/GenBank/DDBJ databases">
        <title>Another draft genome of Portunus trituberculatus and its Hox gene families provides insights of decapod evolution.</title>
        <authorList>
            <person name="Jeong J.-H."/>
            <person name="Song I."/>
            <person name="Kim S."/>
            <person name="Choi T."/>
            <person name="Kim D."/>
            <person name="Ryu S."/>
            <person name="Kim W."/>
        </authorList>
    </citation>
    <scope>NUCLEOTIDE SEQUENCE [LARGE SCALE GENOMIC DNA]</scope>
    <source>
        <tissue evidence="2">Muscle</tissue>
    </source>
</reference>
<keyword evidence="3" id="KW-1185">Reference proteome</keyword>
<protein>
    <submittedName>
        <fullName evidence="2">Uncharacterized protein</fullName>
    </submittedName>
</protein>
<accession>A0A5B7FJS1</accession>
<dbReference type="AlphaFoldDB" id="A0A5B7FJS1"/>